<keyword evidence="2" id="KW-1185">Reference proteome</keyword>
<reference evidence="1" key="1">
    <citation type="journal article" date="2020" name="Stud. Mycol.">
        <title>101 Dothideomycetes genomes: a test case for predicting lifestyles and emergence of pathogens.</title>
        <authorList>
            <person name="Haridas S."/>
            <person name="Albert R."/>
            <person name="Binder M."/>
            <person name="Bloem J."/>
            <person name="Labutti K."/>
            <person name="Salamov A."/>
            <person name="Andreopoulos B."/>
            <person name="Baker S."/>
            <person name="Barry K."/>
            <person name="Bills G."/>
            <person name="Bluhm B."/>
            <person name="Cannon C."/>
            <person name="Castanera R."/>
            <person name="Culley D."/>
            <person name="Daum C."/>
            <person name="Ezra D."/>
            <person name="Gonzalez J."/>
            <person name="Henrissat B."/>
            <person name="Kuo A."/>
            <person name="Liang C."/>
            <person name="Lipzen A."/>
            <person name="Lutzoni F."/>
            <person name="Magnuson J."/>
            <person name="Mondo S."/>
            <person name="Nolan M."/>
            <person name="Ohm R."/>
            <person name="Pangilinan J."/>
            <person name="Park H.-J."/>
            <person name="Ramirez L."/>
            <person name="Alfaro M."/>
            <person name="Sun H."/>
            <person name="Tritt A."/>
            <person name="Yoshinaga Y."/>
            <person name="Zwiers L.-H."/>
            <person name="Turgeon B."/>
            <person name="Goodwin S."/>
            <person name="Spatafora J."/>
            <person name="Crous P."/>
            <person name="Grigoriev I."/>
        </authorList>
    </citation>
    <scope>NUCLEOTIDE SEQUENCE</scope>
    <source>
        <strain evidence="1">CBS 627.86</strain>
    </source>
</reference>
<accession>A0A6A5YET4</accession>
<dbReference type="EMBL" id="ML977377">
    <property type="protein sequence ID" value="KAF2105565.1"/>
    <property type="molecule type" value="Genomic_DNA"/>
</dbReference>
<evidence type="ECO:0000313" key="2">
    <source>
        <dbReference type="Proteomes" id="UP000799770"/>
    </source>
</evidence>
<dbReference type="Proteomes" id="UP000799770">
    <property type="component" value="Unassembled WGS sequence"/>
</dbReference>
<dbReference type="AlphaFoldDB" id="A0A6A5YET4"/>
<gene>
    <name evidence="1" type="ORF">BDV96DRAFT_608136</name>
</gene>
<sequence length="579" mass="64864">MGSPKPQEPTEEVKRVLDAATERLPEDLKKILDQTVPAPKDVGTRICFTTIAGTNMSMYMPIGLQLGIHEYNGVYVFVRKEPDLSEPGKPALALLMHTQKGTYTAKCPKWQDFTPIAPFHLLKQKIDGSPTLRDDLRGMVFYLLSICGFHDKAVLAEGWEQSWVESLLILADARAVSSAHSVRKLDELQDKVNVDNFDQLGLYLPQFEEVFDDTYRYRTQIGISGINKVYAYCSTNESSPSAGSLPGKNPMIQFREMTAPARDGEDDATTVPQFKHFKRISMFDWLTTTETQNKAFLRFLLLQAHACGMIDDPNISVNRRMVEELRIICKNLNSMSAPTLRNEKRPGSPLPLLQDRARKRAKLPVVIAHTSNTPTFTTITPVDEDDSVPTSRLSQISIREDDSPDHDRLSSMMRTPIGNLEVPVHREETFASVASSPEIPLFQARRTCVPCIPSSPDTPLSRVRQNHIPSIRSSSEVSQATMRMHIPPLRLPISSIESADVIEQLSGAPSADTMEDADEQHMEAVMSNKHHVNLGAQQLEEARERVLEGYTKEELADMIVNARLKRMLKTLETSGDESV</sequence>
<protein>
    <submittedName>
        <fullName evidence="1">Uncharacterized protein</fullName>
    </submittedName>
</protein>
<evidence type="ECO:0000313" key="1">
    <source>
        <dbReference type="EMBL" id="KAF2105565.1"/>
    </source>
</evidence>
<organism evidence="1 2">
    <name type="scientific">Lophiotrema nucula</name>
    <dbReference type="NCBI Taxonomy" id="690887"/>
    <lineage>
        <taxon>Eukaryota</taxon>
        <taxon>Fungi</taxon>
        <taxon>Dikarya</taxon>
        <taxon>Ascomycota</taxon>
        <taxon>Pezizomycotina</taxon>
        <taxon>Dothideomycetes</taxon>
        <taxon>Pleosporomycetidae</taxon>
        <taxon>Pleosporales</taxon>
        <taxon>Lophiotremataceae</taxon>
        <taxon>Lophiotrema</taxon>
    </lineage>
</organism>
<proteinExistence type="predicted"/>
<name>A0A6A5YET4_9PLEO</name>